<dbReference type="InterPro" id="IPR023753">
    <property type="entry name" value="FAD/NAD-binding_dom"/>
</dbReference>
<feature type="binding site" evidence="6">
    <location>
        <position position="290"/>
    </location>
    <ligand>
        <name>FAD</name>
        <dbReference type="ChEBI" id="CHEBI:57692"/>
    </ligand>
</feature>
<feature type="domain" description="FAD/NAD(P)-binding" evidence="7">
    <location>
        <begin position="7"/>
        <end position="314"/>
    </location>
</feature>
<dbReference type="EMBL" id="JBHSRI010000025">
    <property type="protein sequence ID" value="MFC6040784.1"/>
    <property type="molecule type" value="Genomic_DNA"/>
</dbReference>
<dbReference type="EC" id="1.18.1.2" evidence="6"/>
<dbReference type="PRINTS" id="PR00368">
    <property type="entry name" value="FADPNR"/>
</dbReference>
<keyword evidence="5 6" id="KW-0560">Oxidoreductase</keyword>
<name>A0ABW1LA11_9BACL</name>
<dbReference type="RefSeq" id="WP_377735347.1">
    <property type="nucleotide sequence ID" value="NZ_JBHSRI010000025.1"/>
</dbReference>
<feature type="binding site" evidence="6">
    <location>
        <position position="48"/>
    </location>
    <ligand>
        <name>FAD</name>
        <dbReference type="ChEBI" id="CHEBI:57692"/>
    </ligand>
</feature>
<evidence type="ECO:0000256" key="4">
    <source>
        <dbReference type="ARBA" id="ARBA00022857"/>
    </source>
</evidence>
<dbReference type="InterPro" id="IPR036188">
    <property type="entry name" value="FAD/NAD-bd_sf"/>
</dbReference>
<organism evidence="8 9">
    <name type="scientific">Paenisporosarcina macmurdoensis</name>
    <dbReference type="NCBI Taxonomy" id="212659"/>
    <lineage>
        <taxon>Bacteria</taxon>
        <taxon>Bacillati</taxon>
        <taxon>Bacillota</taxon>
        <taxon>Bacilli</taxon>
        <taxon>Bacillales</taxon>
        <taxon>Caryophanaceae</taxon>
        <taxon>Paenisporosarcina</taxon>
    </lineage>
</organism>
<feature type="binding site" evidence="6">
    <location>
        <position position="36"/>
    </location>
    <ligand>
        <name>FAD</name>
        <dbReference type="ChEBI" id="CHEBI:57692"/>
    </ligand>
</feature>
<feature type="binding site" evidence="6">
    <location>
        <position position="44"/>
    </location>
    <ligand>
        <name>FAD</name>
        <dbReference type="ChEBI" id="CHEBI:57692"/>
    </ligand>
</feature>
<feature type="binding site" evidence="6">
    <location>
        <position position="123"/>
    </location>
    <ligand>
        <name>FAD</name>
        <dbReference type="ChEBI" id="CHEBI:57692"/>
    </ligand>
</feature>
<dbReference type="Pfam" id="PF07992">
    <property type="entry name" value="Pyr_redox_2"/>
    <property type="match status" value="1"/>
</dbReference>
<protein>
    <recommendedName>
        <fullName evidence="6">Ferredoxin--NADP reductase</fullName>
        <shortName evidence="6">FNR</shortName>
        <shortName evidence="6">Fd-NADP(+) reductase</shortName>
        <ecNumber evidence="6">1.18.1.2</ecNumber>
    </recommendedName>
</protein>
<reference evidence="9" key="1">
    <citation type="journal article" date="2019" name="Int. J. Syst. Evol. Microbiol.">
        <title>The Global Catalogue of Microorganisms (GCM) 10K type strain sequencing project: providing services to taxonomists for standard genome sequencing and annotation.</title>
        <authorList>
            <consortium name="The Broad Institute Genomics Platform"/>
            <consortium name="The Broad Institute Genome Sequencing Center for Infectious Disease"/>
            <person name="Wu L."/>
            <person name="Ma J."/>
        </authorList>
    </citation>
    <scope>NUCLEOTIDE SEQUENCE [LARGE SCALE GENOMIC DNA]</scope>
    <source>
        <strain evidence="9">CCUG 54527</strain>
    </source>
</reference>
<dbReference type="PRINTS" id="PR00469">
    <property type="entry name" value="PNDRDTASEII"/>
</dbReference>
<evidence type="ECO:0000259" key="7">
    <source>
        <dbReference type="Pfam" id="PF07992"/>
    </source>
</evidence>
<gene>
    <name evidence="8" type="ORF">ACFPYN_15255</name>
</gene>
<evidence type="ECO:0000256" key="2">
    <source>
        <dbReference type="ARBA" id="ARBA00022630"/>
    </source>
</evidence>
<evidence type="ECO:0000313" key="8">
    <source>
        <dbReference type="EMBL" id="MFC6040784.1"/>
    </source>
</evidence>
<keyword evidence="3 6" id="KW-0274">FAD</keyword>
<evidence type="ECO:0000256" key="3">
    <source>
        <dbReference type="ARBA" id="ARBA00022827"/>
    </source>
</evidence>
<dbReference type="InterPro" id="IPR022890">
    <property type="entry name" value="Fd--NADP_Rdtase_type_2"/>
</dbReference>
<evidence type="ECO:0000256" key="5">
    <source>
        <dbReference type="ARBA" id="ARBA00023002"/>
    </source>
</evidence>
<accession>A0ABW1LA11</accession>
<comment type="caution">
    <text evidence="6">Lacks conserved residue(s) required for the propagation of feature annotation.</text>
</comment>
<keyword evidence="4 6" id="KW-0521">NADP</keyword>
<evidence type="ECO:0000313" key="9">
    <source>
        <dbReference type="Proteomes" id="UP001596170"/>
    </source>
</evidence>
<keyword evidence="9" id="KW-1185">Reference proteome</keyword>
<keyword evidence="2 6" id="KW-0285">Flavoprotein</keyword>
<comment type="catalytic activity">
    <reaction evidence="6">
        <text>2 reduced [2Fe-2S]-[ferredoxin] + NADP(+) + H(+) = 2 oxidized [2Fe-2S]-[ferredoxin] + NADPH</text>
        <dbReference type="Rhea" id="RHEA:20125"/>
        <dbReference type="Rhea" id="RHEA-COMP:10000"/>
        <dbReference type="Rhea" id="RHEA-COMP:10001"/>
        <dbReference type="ChEBI" id="CHEBI:15378"/>
        <dbReference type="ChEBI" id="CHEBI:33737"/>
        <dbReference type="ChEBI" id="CHEBI:33738"/>
        <dbReference type="ChEBI" id="CHEBI:57783"/>
        <dbReference type="ChEBI" id="CHEBI:58349"/>
        <dbReference type="EC" id="1.18.1.2"/>
    </reaction>
</comment>
<dbReference type="SUPFAM" id="SSF51905">
    <property type="entry name" value="FAD/NAD(P)-binding domain"/>
    <property type="match status" value="1"/>
</dbReference>
<comment type="cofactor">
    <cofactor evidence="6">
        <name>FAD</name>
        <dbReference type="ChEBI" id="CHEBI:57692"/>
    </cofactor>
    <text evidence="6">Binds 1 FAD per subunit.</text>
</comment>
<feature type="binding site" evidence="6">
    <location>
        <position position="331"/>
    </location>
    <ligand>
        <name>FAD</name>
        <dbReference type="ChEBI" id="CHEBI:57692"/>
    </ligand>
</feature>
<dbReference type="HAMAP" id="MF_01685">
    <property type="entry name" value="FENR2"/>
    <property type="match status" value="1"/>
</dbReference>
<evidence type="ECO:0000256" key="1">
    <source>
        <dbReference type="ARBA" id="ARBA00011738"/>
    </source>
</evidence>
<evidence type="ECO:0000256" key="6">
    <source>
        <dbReference type="HAMAP-Rule" id="MF_01685"/>
    </source>
</evidence>
<feature type="binding site" evidence="6">
    <location>
        <position position="88"/>
    </location>
    <ligand>
        <name>FAD</name>
        <dbReference type="ChEBI" id="CHEBI:57692"/>
    </ligand>
</feature>
<dbReference type="Proteomes" id="UP001596170">
    <property type="component" value="Unassembled WGS sequence"/>
</dbReference>
<comment type="subunit">
    <text evidence="1 6">Homodimer.</text>
</comment>
<comment type="caution">
    <text evidence="8">The sequence shown here is derived from an EMBL/GenBank/DDBJ whole genome shotgun (WGS) entry which is preliminary data.</text>
</comment>
<dbReference type="PANTHER" id="PTHR48105">
    <property type="entry name" value="THIOREDOXIN REDUCTASE 1-RELATED-RELATED"/>
    <property type="match status" value="1"/>
</dbReference>
<dbReference type="Gene3D" id="3.50.50.60">
    <property type="entry name" value="FAD/NAD(P)-binding domain"/>
    <property type="match status" value="2"/>
</dbReference>
<proteinExistence type="inferred from homology"/>
<dbReference type="InterPro" id="IPR050097">
    <property type="entry name" value="Ferredoxin-NADP_redctase_2"/>
</dbReference>
<comment type="similarity">
    <text evidence="6">Belongs to the ferredoxin--NADP reductase type 2 family.</text>
</comment>
<sequence>MNHLDVFDVTIIGGGPAGLYASFYSGLRGLKTKIIEFQPQLGGKIHVYPEKMIWDVGGHPPLPGAMLIEKLVEQGLTFQPTVVLNTKVEAIHQGDDRIFELVTDSNEQHYSKTIIVAIGSGILTPQKLQIEGADRFEVSNLNYTIKSLMHFKDKTVVISGGGNSAIDWANELSPIAKQVIVIYRKGDFTGHEAQVTKLFESNAICMFHSSISKLIASGDNSTIETVEVTHANSGEIQYLSVDEIVINHGYERDIALLENSPIQLELADGSYIAGSINSEASIPGIFAAGDILKHDAKLNLIAGTFQDAANAVNKAKQYIEPSADSFAMVSSHNDVFKNRNKEIVKQMVQETMTTH</sequence>